<dbReference type="InterPro" id="IPR013096">
    <property type="entry name" value="Cupin_2"/>
</dbReference>
<evidence type="ECO:0000313" key="4">
    <source>
        <dbReference type="Proteomes" id="UP000003340"/>
    </source>
</evidence>
<evidence type="ECO:0000256" key="1">
    <source>
        <dbReference type="ARBA" id="ARBA00022723"/>
    </source>
</evidence>
<reference evidence="3 4" key="2">
    <citation type="submission" date="2009-02" db="EMBL/GenBank/DDBJ databases">
        <title>Draft genome sequence of Clostridium methylpentosum (DSM 5476).</title>
        <authorList>
            <person name="Sudarsanam P."/>
            <person name="Ley R."/>
            <person name="Guruge J."/>
            <person name="Turnbaugh P.J."/>
            <person name="Mahowald M."/>
            <person name="Liep D."/>
            <person name="Gordon J."/>
        </authorList>
    </citation>
    <scope>NUCLEOTIDE SEQUENCE [LARGE SCALE GENOMIC DNA]</scope>
    <source>
        <strain evidence="3 4">DSM 5476</strain>
    </source>
</reference>
<dbReference type="SUPFAM" id="SSF51182">
    <property type="entry name" value="RmlC-like cupins"/>
    <property type="match status" value="1"/>
</dbReference>
<dbReference type="EMBL" id="ACEC01000087">
    <property type="protein sequence ID" value="EEG29841.1"/>
    <property type="molecule type" value="Genomic_DNA"/>
</dbReference>
<dbReference type="Gene3D" id="2.60.120.10">
    <property type="entry name" value="Jelly Rolls"/>
    <property type="match status" value="1"/>
</dbReference>
<evidence type="ECO:0000259" key="2">
    <source>
        <dbReference type="Pfam" id="PF07883"/>
    </source>
</evidence>
<dbReference type="Proteomes" id="UP000003340">
    <property type="component" value="Unassembled WGS sequence"/>
</dbReference>
<feature type="domain" description="Cupin type-2" evidence="2">
    <location>
        <begin position="35"/>
        <end position="101"/>
    </location>
</feature>
<protein>
    <submittedName>
        <fullName evidence="3">Cupin domain protein</fullName>
    </submittedName>
</protein>
<dbReference type="PANTHER" id="PTHR35848:SF9">
    <property type="entry name" value="SLL1358 PROTEIN"/>
    <property type="match status" value="1"/>
</dbReference>
<dbReference type="HOGENOM" id="CLU_145430_0_0_9"/>
<dbReference type="eggNOG" id="COG0662">
    <property type="taxonomic scope" value="Bacteria"/>
</dbReference>
<keyword evidence="1" id="KW-0479">Metal-binding</keyword>
<dbReference type="AlphaFoldDB" id="C0EFB3"/>
<sequence length="114" mass="12967">MNKISRNAAEHYKWKGICDGWYFVKRDDVSIIAEKMPPHTAEDMHYHTQSRQFFYVLSGEAVMKLPENEVSLCAGEGIEIPLGTPHQMTNRAYSELQFLVVSAPKSHGDKIIIS</sequence>
<dbReference type="InterPro" id="IPR051610">
    <property type="entry name" value="GPI/OXD"/>
</dbReference>
<dbReference type="STRING" id="537013.CLOSTMETH_02554"/>
<organism evidence="3 4">
    <name type="scientific">[Clostridium] methylpentosum DSM 5476</name>
    <dbReference type="NCBI Taxonomy" id="537013"/>
    <lineage>
        <taxon>Bacteria</taxon>
        <taxon>Bacillati</taxon>
        <taxon>Bacillota</taxon>
        <taxon>Clostridia</taxon>
        <taxon>Eubacteriales</taxon>
        <taxon>Oscillospiraceae</taxon>
        <taxon>Oscillospiraceae incertae sedis</taxon>
    </lineage>
</organism>
<gene>
    <name evidence="3" type="ORF">CLOSTMETH_02554</name>
</gene>
<comment type="caution">
    <text evidence="3">The sequence shown here is derived from an EMBL/GenBank/DDBJ whole genome shotgun (WGS) entry which is preliminary data.</text>
</comment>
<reference evidence="3 4" key="1">
    <citation type="submission" date="2009-01" db="EMBL/GenBank/DDBJ databases">
        <authorList>
            <person name="Fulton L."/>
            <person name="Clifton S."/>
            <person name="Fulton B."/>
            <person name="Xu J."/>
            <person name="Minx P."/>
            <person name="Pepin K.H."/>
            <person name="Johnson M."/>
            <person name="Bhonagiri V."/>
            <person name="Nash W.E."/>
            <person name="Mardis E.R."/>
            <person name="Wilson R.K."/>
        </authorList>
    </citation>
    <scope>NUCLEOTIDE SEQUENCE [LARGE SCALE GENOMIC DNA]</scope>
    <source>
        <strain evidence="3 4">DSM 5476</strain>
    </source>
</reference>
<name>C0EFB3_9FIRM</name>
<dbReference type="InterPro" id="IPR014710">
    <property type="entry name" value="RmlC-like_jellyroll"/>
</dbReference>
<dbReference type="PANTHER" id="PTHR35848">
    <property type="entry name" value="OXALATE-BINDING PROTEIN"/>
    <property type="match status" value="1"/>
</dbReference>
<dbReference type="Pfam" id="PF07883">
    <property type="entry name" value="Cupin_2"/>
    <property type="match status" value="1"/>
</dbReference>
<accession>C0EFB3</accession>
<dbReference type="InterPro" id="IPR011051">
    <property type="entry name" value="RmlC_Cupin_sf"/>
</dbReference>
<evidence type="ECO:0000313" key="3">
    <source>
        <dbReference type="EMBL" id="EEG29841.1"/>
    </source>
</evidence>
<proteinExistence type="predicted"/>
<keyword evidence="4" id="KW-1185">Reference proteome</keyword>
<dbReference type="GO" id="GO:0046872">
    <property type="term" value="F:metal ion binding"/>
    <property type="evidence" value="ECO:0007669"/>
    <property type="project" value="UniProtKB-KW"/>
</dbReference>